<dbReference type="Gene3D" id="2.40.50.140">
    <property type="entry name" value="Nucleic acid-binding proteins"/>
    <property type="match status" value="3"/>
</dbReference>
<evidence type="ECO:0000256" key="3">
    <source>
        <dbReference type="ARBA" id="ARBA00022741"/>
    </source>
</evidence>
<feature type="domain" description="Aminoacyl-transfer RNA synthetases class-II family profile" evidence="8">
    <location>
        <begin position="559"/>
        <end position="974"/>
    </location>
</feature>
<dbReference type="Proteomes" id="UP000183832">
    <property type="component" value="Unassembled WGS sequence"/>
</dbReference>
<dbReference type="Pfam" id="PF00152">
    <property type="entry name" value="tRNA-synt_2"/>
    <property type="match status" value="1"/>
</dbReference>
<sequence>MLLNFLKFKVSPGLLVTKRLHKYVISLRIMDDQHNNEQKRRKIGRGASSGNLNKNSSHSYNFQSHRQNAKPYQDKHCWNNHQDIWEHQQNASLPFLMLQQASQQLQMNQEYINRMQAIDQIPKTIFTINCGEVRPKDEGARVKISGKVVKRPRTGRFLEIRDCKGSTQLVATDDKPEISLKFKSIAPDTYITVVGTVQLRPNNFINNSISTGACEIAVEEFCRVVPPITEITLNDIPMSSQHQQRNYSTITNNKSHGITSTEYKKSKSENIMKYFVNRETTCGDLRRDDVGRIVTLVGWLDSKKHGKFLQLKDGYGLTQIIVDSDDMNLRSTVANVQEDSIVQVKGRVISRPPNMVRNNLDTGEIEVMVSEFTILDPLVEYDDKEETCEVSSGMDVEIESTPDIPQKISPRISDKAKLNLFTYRTHTCGELNESNIGQEVTLTGWFEFQRMRKFFTLRDGYGCSQVIIPDELCSTYNIEAIPFESVLKVHGVVLARPIGMKNPTMSTGGIEIVLKSLTLLNESMKNLPIEIRNFNRAKENLRLEHRYLDLRFSDMQKNLRIRSKVLMKMREYLIHHCGFIEVETPTLFRRTPGGAQEFVVPSQKAGKFYSLVQSPQQFKQLLMVGAIDRYFQIARCYRDEATRPDRQPEFTQLDIELSFTDREKIMALVEGLLVHCWPESNGTLSTPFPKMTYDDVMDKYGSDKPDLRFDMQLQNVTNLLALNEELSNESPDFAAYAIILKHPQSNIRNALKKDLKALEKDLQAKLVVSNIAVENIMDWVEGPLKNLLTSVVLKALAANFHLESNDLLVIGYGRKVDCQTLMGKVRTSLYKDLEIRGLVEERIKQENKFLWVIDFPMFTRNEEKNILESTHHPFTAPHPDDANSVDDLCNARSLAYDLVLNGQEIGGGSIRIHDAELQKHVLDEVLKLPREHLKHMIEALKSGAPPHGGIALGIDRIMSIICNTNSIRDVIAFPKAFEGKDPMSKAPCEISEEEKKLYHIKIIEDEEANEDEAMSSEKKGN</sequence>
<keyword evidence="4" id="KW-0067">ATP-binding</keyword>
<dbReference type="PANTHER" id="PTHR22594">
    <property type="entry name" value="ASPARTYL/LYSYL-TRNA SYNTHETASE"/>
    <property type="match status" value="1"/>
</dbReference>
<keyword evidence="10" id="KW-1185">Reference proteome</keyword>
<dbReference type="Gene3D" id="3.30.1360.30">
    <property type="entry name" value="GAD-like domain"/>
    <property type="match status" value="1"/>
</dbReference>
<dbReference type="NCBIfam" id="NF001750">
    <property type="entry name" value="PRK00476.1"/>
    <property type="match status" value="1"/>
</dbReference>
<comment type="similarity">
    <text evidence="1">Belongs to the class-II aminoacyl-tRNA synthetase family. Type 1 subfamily.</text>
</comment>
<evidence type="ECO:0000313" key="10">
    <source>
        <dbReference type="Proteomes" id="UP000183832"/>
    </source>
</evidence>
<dbReference type="HAMAP" id="MF_00044">
    <property type="entry name" value="Asp_tRNA_synth_type1"/>
    <property type="match status" value="1"/>
</dbReference>
<feature type="region of interest" description="Disordered" evidence="7">
    <location>
        <begin position="35"/>
        <end position="66"/>
    </location>
</feature>
<dbReference type="InterPro" id="IPR004115">
    <property type="entry name" value="GAD-like_sf"/>
</dbReference>
<evidence type="ECO:0000256" key="2">
    <source>
        <dbReference type="ARBA" id="ARBA00022598"/>
    </source>
</evidence>
<keyword evidence="2" id="KW-0436">Ligase</keyword>
<dbReference type="SUPFAM" id="SSF50249">
    <property type="entry name" value="Nucleic acid-binding proteins"/>
    <property type="match status" value="3"/>
</dbReference>
<dbReference type="InterPro" id="IPR004365">
    <property type="entry name" value="NA-bd_OB_tRNA"/>
</dbReference>
<dbReference type="GO" id="GO:0006422">
    <property type="term" value="P:aspartyl-tRNA aminoacylation"/>
    <property type="evidence" value="ECO:0007669"/>
    <property type="project" value="TreeGrafter"/>
</dbReference>
<keyword evidence="5" id="KW-0648">Protein biosynthesis</keyword>
<dbReference type="GO" id="GO:0004815">
    <property type="term" value="F:aspartate-tRNA ligase activity"/>
    <property type="evidence" value="ECO:0007669"/>
    <property type="project" value="TreeGrafter"/>
</dbReference>
<evidence type="ECO:0000313" key="9">
    <source>
        <dbReference type="EMBL" id="CRL01516.1"/>
    </source>
</evidence>
<dbReference type="InterPro" id="IPR006195">
    <property type="entry name" value="aa-tRNA-synth_II"/>
</dbReference>
<dbReference type="PROSITE" id="PS50862">
    <property type="entry name" value="AA_TRNA_LIGASE_II"/>
    <property type="match status" value="1"/>
</dbReference>
<dbReference type="InterPro" id="IPR012340">
    <property type="entry name" value="NA-bd_OB-fold"/>
</dbReference>
<dbReference type="STRING" id="568069.A0A1J1IPP3"/>
<dbReference type="NCBIfam" id="TIGR00459">
    <property type="entry name" value="aspS_bact"/>
    <property type="match status" value="1"/>
</dbReference>
<accession>A0A1J1IPP3</accession>
<dbReference type="InterPro" id="IPR004364">
    <property type="entry name" value="Aa-tRNA-synt_II"/>
</dbReference>
<dbReference type="EMBL" id="CVRI01000055">
    <property type="protein sequence ID" value="CRL01516.1"/>
    <property type="molecule type" value="Genomic_DNA"/>
</dbReference>
<evidence type="ECO:0000259" key="8">
    <source>
        <dbReference type="PROSITE" id="PS50862"/>
    </source>
</evidence>
<organism evidence="9 10">
    <name type="scientific">Clunio marinus</name>
    <dbReference type="NCBI Taxonomy" id="568069"/>
    <lineage>
        <taxon>Eukaryota</taxon>
        <taxon>Metazoa</taxon>
        <taxon>Ecdysozoa</taxon>
        <taxon>Arthropoda</taxon>
        <taxon>Hexapoda</taxon>
        <taxon>Insecta</taxon>
        <taxon>Pterygota</taxon>
        <taxon>Neoptera</taxon>
        <taxon>Endopterygota</taxon>
        <taxon>Diptera</taxon>
        <taxon>Nematocera</taxon>
        <taxon>Chironomoidea</taxon>
        <taxon>Chironomidae</taxon>
        <taxon>Clunio</taxon>
    </lineage>
</organism>
<gene>
    <name evidence="9" type="ORF">CLUMA_CG014188</name>
</gene>
<keyword evidence="6" id="KW-0030">Aminoacyl-tRNA synthetase</keyword>
<reference evidence="9 10" key="1">
    <citation type="submission" date="2015-04" db="EMBL/GenBank/DDBJ databases">
        <authorList>
            <person name="Syromyatnikov M.Y."/>
            <person name="Popov V.N."/>
        </authorList>
    </citation>
    <scope>NUCLEOTIDE SEQUENCE [LARGE SCALE GENOMIC DNA]</scope>
</reference>
<dbReference type="GO" id="GO:0005739">
    <property type="term" value="C:mitochondrion"/>
    <property type="evidence" value="ECO:0007669"/>
    <property type="project" value="TreeGrafter"/>
</dbReference>
<dbReference type="Pfam" id="PF01336">
    <property type="entry name" value="tRNA_anti-codon"/>
    <property type="match status" value="1"/>
</dbReference>
<dbReference type="OrthoDB" id="439710at2759"/>
<evidence type="ECO:0000256" key="4">
    <source>
        <dbReference type="ARBA" id="ARBA00022840"/>
    </source>
</evidence>
<evidence type="ECO:0000256" key="7">
    <source>
        <dbReference type="SAM" id="MobiDB-lite"/>
    </source>
</evidence>
<keyword evidence="3" id="KW-0547">Nucleotide-binding</keyword>
<evidence type="ECO:0000256" key="6">
    <source>
        <dbReference type="ARBA" id="ARBA00023146"/>
    </source>
</evidence>
<dbReference type="GO" id="GO:0003676">
    <property type="term" value="F:nucleic acid binding"/>
    <property type="evidence" value="ECO:0007669"/>
    <property type="project" value="InterPro"/>
</dbReference>
<dbReference type="InterPro" id="IPR047089">
    <property type="entry name" value="Asp-tRNA-ligase_1_N"/>
</dbReference>
<protein>
    <submittedName>
        <fullName evidence="9">CLUMA_CG014188, isoform A</fullName>
    </submittedName>
</protein>
<dbReference type="CDD" id="cd04317">
    <property type="entry name" value="EcAspRS_like_N"/>
    <property type="match status" value="1"/>
</dbReference>
<evidence type="ECO:0000256" key="1">
    <source>
        <dbReference type="ARBA" id="ARBA00006303"/>
    </source>
</evidence>
<dbReference type="PRINTS" id="PR01042">
    <property type="entry name" value="TRNASYNTHASP"/>
</dbReference>
<dbReference type="InterPro" id="IPR002312">
    <property type="entry name" value="Asp/Asn-tRNA-synth_IIb"/>
</dbReference>
<dbReference type="InterPro" id="IPR045864">
    <property type="entry name" value="aa-tRNA-synth_II/BPL/LPL"/>
</dbReference>
<dbReference type="SUPFAM" id="SSF55681">
    <property type="entry name" value="Class II aaRS and biotin synthetases"/>
    <property type="match status" value="1"/>
</dbReference>
<dbReference type="AlphaFoldDB" id="A0A1J1IPP3"/>
<dbReference type="Gene3D" id="3.30.930.10">
    <property type="entry name" value="Bira Bifunctional Protein, Domain 2"/>
    <property type="match status" value="1"/>
</dbReference>
<feature type="compositionally biased region" description="Polar residues" evidence="7">
    <location>
        <begin position="48"/>
        <end position="66"/>
    </location>
</feature>
<evidence type="ECO:0000256" key="5">
    <source>
        <dbReference type="ARBA" id="ARBA00022917"/>
    </source>
</evidence>
<dbReference type="GO" id="GO:0005524">
    <property type="term" value="F:ATP binding"/>
    <property type="evidence" value="ECO:0007669"/>
    <property type="project" value="UniProtKB-KW"/>
</dbReference>
<dbReference type="PANTHER" id="PTHR22594:SF5">
    <property type="entry name" value="ASPARTATE--TRNA LIGASE, MITOCHONDRIAL"/>
    <property type="match status" value="1"/>
</dbReference>
<dbReference type="SUPFAM" id="SSF55261">
    <property type="entry name" value="GAD domain-like"/>
    <property type="match status" value="1"/>
</dbReference>
<proteinExistence type="inferred from homology"/>
<dbReference type="InterPro" id="IPR004524">
    <property type="entry name" value="Asp-tRNA-ligase_1"/>
</dbReference>
<name>A0A1J1IPP3_9DIPT</name>